<dbReference type="PROSITE" id="PS51186">
    <property type="entry name" value="GNAT"/>
    <property type="match status" value="1"/>
</dbReference>
<proteinExistence type="predicted"/>
<gene>
    <name evidence="4" type="ORF">VHP8226_03956</name>
</gene>
<protein>
    <recommendedName>
        <fullName evidence="3">N-acetyltransferase domain-containing protein</fullName>
    </recommendedName>
</protein>
<dbReference type="Proteomes" id="UP000838160">
    <property type="component" value="Unassembled WGS sequence"/>
</dbReference>
<dbReference type="PANTHER" id="PTHR43877">
    <property type="entry name" value="AMINOALKYLPHOSPHONATE N-ACETYLTRANSFERASE-RELATED-RELATED"/>
    <property type="match status" value="1"/>
</dbReference>
<evidence type="ECO:0000259" key="3">
    <source>
        <dbReference type="PROSITE" id="PS51186"/>
    </source>
</evidence>
<dbReference type="Gene3D" id="3.40.630.30">
    <property type="match status" value="1"/>
</dbReference>
<name>A0ABM8ZQ10_9VIBR</name>
<dbReference type="RefSeq" id="WP_237486817.1">
    <property type="nucleotide sequence ID" value="NZ_CAKLCM010000003.1"/>
</dbReference>
<organism evidence="4 5">
    <name type="scientific">Vibrio hippocampi</name>
    <dbReference type="NCBI Taxonomy" id="654686"/>
    <lineage>
        <taxon>Bacteria</taxon>
        <taxon>Pseudomonadati</taxon>
        <taxon>Pseudomonadota</taxon>
        <taxon>Gammaproteobacteria</taxon>
        <taxon>Vibrionales</taxon>
        <taxon>Vibrionaceae</taxon>
        <taxon>Vibrio</taxon>
    </lineage>
</organism>
<dbReference type="InterPro" id="IPR016181">
    <property type="entry name" value="Acyl_CoA_acyltransferase"/>
</dbReference>
<dbReference type="SUPFAM" id="SSF55729">
    <property type="entry name" value="Acyl-CoA N-acyltransferases (Nat)"/>
    <property type="match status" value="1"/>
</dbReference>
<feature type="domain" description="N-acetyltransferase" evidence="3">
    <location>
        <begin position="1"/>
        <end position="141"/>
    </location>
</feature>
<keyword evidence="5" id="KW-1185">Reference proteome</keyword>
<evidence type="ECO:0000256" key="2">
    <source>
        <dbReference type="ARBA" id="ARBA00023315"/>
    </source>
</evidence>
<dbReference type="EMBL" id="CAKLCM010000003">
    <property type="protein sequence ID" value="CAH0530315.1"/>
    <property type="molecule type" value="Genomic_DNA"/>
</dbReference>
<comment type="caution">
    <text evidence="4">The sequence shown here is derived from an EMBL/GenBank/DDBJ whole genome shotgun (WGS) entry which is preliminary data.</text>
</comment>
<dbReference type="InterPro" id="IPR000182">
    <property type="entry name" value="GNAT_dom"/>
</dbReference>
<dbReference type="CDD" id="cd04301">
    <property type="entry name" value="NAT_SF"/>
    <property type="match status" value="1"/>
</dbReference>
<evidence type="ECO:0000256" key="1">
    <source>
        <dbReference type="ARBA" id="ARBA00022679"/>
    </source>
</evidence>
<dbReference type="Pfam" id="PF00583">
    <property type="entry name" value="Acetyltransf_1"/>
    <property type="match status" value="1"/>
</dbReference>
<evidence type="ECO:0000313" key="5">
    <source>
        <dbReference type="Proteomes" id="UP000838160"/>
    </source>
</evidence>
<reference evidence="4" key="1">
    <citation type="submission" date="2021-12" db="EMBL/GenBank/DDBJ databases">
        <authorList>
            <person name="Rodrigo-Torres L."/>
            <person name="Arahal R. D."/>
            <person name="Lucena T."/>
        </authorList>
    </citation>
    <scope>NUCLEOTIDE SEQUENCE</scope>
    <source>
        <strain evidence="4">CECT 8226</strain>
    </source>
</reference>
<sequence length="144" mass="16883">MPIIEFSSGELDSQLQQQLSAGFDHHSQFQQAPSYEKQQLNWMLQDSQGKLIAALTSHLLWDWLYIDELWVDDACRGKGMGKKLMQHAEQYARKEKLAGLWLWTQSWQAPTFYQSLGFVEFSRFDNFPKGHYRIGLRKTLNLID</sequence>
<keyword evidence="2" id="KW-0012">Acyltransferase</keyword>
<dbReference type="PANTHER" id="PTHR43877:SF2">
    <property type="entry name" value="AMINOALKYLPHOSPHONATE N-ACETYLTRANSFERASE-RELATED"/>
    <property type="match status" value="1"/>
</dbReference>
<dbReference type="InterPro" id="IPR050832">
    <property type="entry name" value="Bact_Acetyltransf"/>
</dbReference>
<evidence type="ECO:0000313" key="4">
    <source>
        <dbReference type="EMBL" id="CAH0530315.1"/>
    </source>
</evidence>
<keyword evidence="1" id="KW-0808">Transferase</keyword>
<accession>A0ABM8ZQ10</accession>